<gene>
    <name evidence="2" type="ORF">C7451_1053</name>
</gene>
<evidence type="ECO:0000259" key="1">
    <source>
        <dbReference type="Pfam" id="PF00535"/>
    </source>
</evidence>
<feature type="domain" description="Glycosyltransferase 2-like" evidence="1">
    <location>
        <begin position="7"/>
        <end position="120"/>
    </location>
</feature>
<evidence type="ECO:0000313" key="3">
    <source>
        <dbReference type="Proteomes" id="UP000248014"/>
    </source>
</evidence>
<dbReference type="EMBL" id="QJJM01000005">
    <property type="protein sequence ID" value="PXW76232.1"/>
    <property type="molecule type" value="Genomic_DNA"/>
</dbReference>
<dbReference type="Proteomes" id="UP000248014">
    <property type="component" value="Unassembled WGS sequence"/>
</dbReference>
<dbReference type="OrthoDB" id="9807795at2"/>
<keyword evidence="3" id="KW-1185">Reference proteome</keyword>
<keyword evidence="2" id="KW-0808">Transferase</keyword>
<dbReference type="InterPro" id="IPR050834">
    <property type="entry name" value="Glycosyltransf_2"/>
</dbReference>
<dbReference type="PANTHER" id="PTHR43685">
    <property type="entry name" value="GLYCOSYLTRANSFERASE"/>
    <property type="match status" value="1"/>
</dbReference>
<comment type="caution">
    <text evidence="2">The sequence shown here is derived from an EMBL/GenBank/DDBJ whole genome shotgun (WGS) entry which is preliminary data.</text>
</comment>
<dbReference type="Pfam" id="PF00535">
    <property type="entry name" value="Glycos_transf_2"/>
    <property type="match status" value="1"/>
</dbReference>
<dbReference type="GO" id="GO:0016740">
    <property type="term" value="F:transferase activity"/>
    <property type="evidence" value="ECO:0007669"/>
    <property type="project" value="UniProtKB-KW"/>
</dbReference>
<protein>
    <submittedName>
        <fullName evidence="2">Glycosyltransferase involved in cell wall biosynthesis</fullName>
    </submittedName>
</protein>
<dbReference type="RefSeq" id="WP_110298290.1">
    <property type="nucleotide sequence ID" value="NZ_QJJM01000005.1"/>
</dbReference>
<evidence type="ECO:0000313" key="2">
    <source>
        <dbReference type="EMBL" id="PXW76232.1"/>
    </source>
</evidence>
<proteinExistence type="predicted"/>
<dbReference type="Gene3D" id="3.90.550.10">
    <property type="entry name" value="Spore Coat Polysaccharide Biosynthesis Protein SpsA, Chain A"/>
    <property type="match status" value="1"/>
</dbReference>
<sequence length="355" mass="40192">MSTPIVSVIMPAYNGAAWIGETIESVLAQTFTDFEIVIVDDCSTDTTWQVLQQFTDPRIRLFRAERNGGPVQARNIAFSHARGRYIVGLDQDDLCMPDRFARQVEYLDARPGTVLVATESRLMRDGRLDPWPGIEPTTPRAIDWMMMVGNPLPWSSVMFRADAARRLDPLERQEVLYAEDFDLYHRLRAFGAIARIDTPLLIYRCHEGGASKRFEDIMCASAARVLAENYGPVFGDRAGDHATLVVRHLMHGLPVPDLATFAQLLAIVASLHRHFLEQGAPDPATERFVAREYRRIWWKLAKPALRHGTLRLREARALRPLDAGLSLREPEWLISPLVGLVRRWVPGLARTSEMT</sequence>
<dbReference type="InterPro" id="IPR029044">
    <property type="entry name" value="Nucleotide-diphossugar_trans"/>
</dbReference>
<organism evidence="2 3">
    <name type="scientific">Blastomonas natatoria</name>
    <dbReference type="NCBI Taxonomy" id="34015"/>
    <lineage>
        <taxon>Bacteria</taxon>
        <taxon>Pseudomonadati</taxon>
        <taxon>Pseudomonadota</taxon>
        <taxon>Alphaproteobacteria</taxon>
        <taxon>Sphingomonadales</taxon>
        <taxon>Sphingomonadaceae</taxon>
        <taxon>Blastomonas</taxon>
    </lineage>
</organism>
<dbReference type="SUPFAM" id="SSF53448">
    <property type="entry name" value="Nucleotide-diphospho-sugar transferases"/>
    <property type="match status" value="1"/>
</dbReference>
<dbReference type="CDD" id="cd00761">
    <property type="entry name" value="Glyco_tranf_GTA_type"/>
    <property type="match status" value="1"/>
</dbReference>
<name>A0A2V3V366_9SPHN</name>
<dbReference type="PANTHER" id="PTHR43685:SF11">
    <property type="entry name" value="GLYCOSYLTRANSFERASE TAGX-RELATED"/>
    <property type="match status" value="1"/>
</dbReference>
<dbReference type="InterPro" id="IPR001173">
    <property type="entry name" value="Glyco_trans_2-like"/>
</dbReference>
<reference evidence="2 3" key="1">
    <citation type="submission" date="2018-05" db="EMBL/GenBank/DDBJ databases">
        <title>Genomic Encyclopedia of Type Strains, Phase IV (KMG-IV): sequencing the most valuable type-strain genomes for metagenomic binning, comparative biology and taxonomic classification.</title>
        <authorList>
            <person name="Goeker M."/>
        </authorList>
    </citation>
    <scope>NUCLEOTIDE SEQUENCE [LARGE SCALE GENOMIC DNA]</scope>
    <source>
        <strain evidence="2 3">DSM 3183</strain>
    </source>
</reference>
<accession>A0A2V3V366</accession>
<dbReference type="AlphaFoldDB" id="A0A2V3V366"/>